<feature type="transmembrane region" description="Helical" evidence="6">
    <location>
        <begin position="62"/>
        <end position="83"/>
    </location>
</feature>
<proteinExistence type="predicted"/>
<dbReference type="Pfam" id="PF03788">
    <property type="entry name" value="LrgA"/>
    <property type="match status" value="1"/>
</dbReference>
<dbReference type="PIR" id="E84058">
    <property type="entry name" value="E84058"/>
</dbReference>
<dbReference type="KEGG" id="bha:BH3269"/>
<evidence type="ECO:0000256" key="5">
    <source>
        <dbReference type="ARBA" id="ARBA00023136"/>
    </source>
</evidence>
<evidence type="ECO:0000256" key="2">
    <source>
        <dbReference type="ARBA" id="ARBA00022475"/>
    </source>
</evidence>
<evidence type="ECO:0000256" key="6">
    <source>
        <dbReference type="SAM" id="Phobius"/>
    </source>
</evidence>
<dbReference type="RefSeq" id="WP_010899410.1">
    <property type="nucleotide sequence ID" value="NC_002570.2"/>
</dbReference>
<evidence type="ECO:0000256" key="4">
    <source>
        <dbReference type="ARBA" id="ARBA00022989"/>
    </source>
</evidence>
<dbReference type="OrthoDB" id="3176438at2"/>
<keyword evidence="4 6" id="KW-1133">Transmembrane helix</keyword>
<keyword evidence="2" id="KW-1003">Cell membrane</keyword>
<dbReference type="HOGENOM" id="CLU_113736_3_2_9"/>
<dbReference type="EMBL" id="BA000004">
    <property type="protein sequence ID" value="BAB06988.1"/>
    <property type="molecule type" value="Genomic_DNA"/>
</dbReference>
<feature type="transmembrane region" description="Helical" evidence="6">
    <location>
        <begin position="7"/>
        <end position="23"/>
    </location>
</feature>
<evidence type="ECO:0000256" key="1">
    <source>
        <dbReference type="ARBA" id="ARBA00004651"/>
    </source>
</evidence>
<dbReference type="PANTHER" id="PTHR33931">
    <property type="entry name" value="HOLIN-LIKE PROTEIN CIDA-RELATED"/>
    <property type="match status" value="1"/>
</dbReference>
<keyword evidence="3 6" id="KW-0812">Transmembrane</keyword>
<name>Q9K7U0_HALH5</name>
<protein>
    <submittedName>
        <fullName evidence="7">BH3269 protein</fullName>
    </submittedName>
</protein>
<feature type="transmembrane region" description="Helical" evidence="6">
    <location>
        <begin position="89"/>
        <end position="114"/>
    </location>
</feature>
<feature type="transmembrane region" description="Helical" evidence="6">
    <location>
        <begin position="29"/>
        <end position="50"/>
    </location>
</feature>
<evidence type="ECO:0000313" key="7">
    <source>
        <dbReference type="EMBL" id="BAB06988.1"/>
    </source>
</evidence>
<accession>Q9K7U0</accession>
<dbReference type="STRING" id="272558.gene:10729181"/>
<dbReference type="Proteomes" id="UP000001258">
    <property type="component" value="Chromosome"/>
</dbReference>
<keyword evidence="5 6" id="KW-0472">Membrane</keyword>
<gene>
    <name evidence="7" type="ordered locus">BH3269</name>
</gene>
<keyword evidence="8" id="KW-1185">Reference proteome</keyword>
<dbReference type="PANTHER" id="PTHR33931:SF6">
    <property type="entry name" value="INTEGRAL MEMBRANE PROTEIN YXZK-RELATED"/>
    <property type="match status" value="1"/>
</dbReference>
<organism evidence="7 8">
    <name type="scientific">Halalkalibacterium halodurans (strain ATCC BAA-125 / DSM 18197 / FERM 7344 / JCM 9153 / C-125)</name>
    <name type="common">Bacillus halodurans</name>
    <dbReference type="NCBI Taxonomy" id="272558"/>
    <lineage>
        <taxon>Bacteria</taxon>
        <taxon>Bacillati</taxon>
        <taxon>Bacillota</taxon>
        <taxon>Bacilli</taxon>
        <taxon>Bacillales</taxon>
        <taxon>Bacillaceae</taxon>
        <taxon>Halalkalibacterium (ex Joshi et al. 2022)</taxon>
    </lineage>
</organism>
<reference evidence="7 8" key="1">
    <citation type="journal article" date="2000" name="Nucleic Acids Res.">
        <title>Complete genome sequence of the alkaliphilic bacterium Bacillus halodurans and genomic sequence comparison with Bacillus subtilis.</title>
        <authorList>
            <person name="Takami H."/>
            <person name="Nakasone K."/>
            <person name="Takaki Y."/>
            <person name="Maeno G."/>
            <person name="Sasaki R."/>
            <person name="Masui N."/>
            <person name="Fuji F."/>
            <person name="Hirama C."/>
            <person name="Nakamura Y."/>
            <person name="Ogasawara N."/>
            <person name="Kuhara S."/>
            <person name="Horikoshi K."/>
        </authorList>
    </citation>
    <scope>NUCLEOTIDE SEQUENCE [LARGE SCALE GENOMIC DNA]</scope>
    <source>
        <strain evidence="8">ATCC BAA-125 / DSM 18197 / FERM 7344 / JCM 9153 / C-125</strain>
    </source>
</reference>
<dbReference type="eggNOG" id="COG1380">
    <property type="taxonomic scope" value="Bacteria"/>
</dbReference>
<sequence>MRVVHILLQVGILYGFYLVGSWIQKSFELIVPGSIIGMVLLLIALAIKAISPKWIEQGSMQLLLLMPMLFLPVTVGIMEYWHMFHGSGFWLLIIAFVSTILVFIISGWITQWLIAWKTKGIDKHDHL</sequence>
<comment type="subcellular location">
    <subcellularLocation>
        <location evidence="1">Cell membrane</location>
        <topology evidence="1">Multi-pass membrane protein</topology>
    </subcellularLocation>
</comment>
<dbReference type="InterPro" id="IPR005538">
    <property type="entry name" value="LrgA/CidA"/>
</dbReference>
<dbReference type="GO" id="GO:0005886">
    <property type="term" value="C:plasma membrane"/>
    <property type="evidence" value="ECO:0007669"/>
    <property type="project" value="UniProtKB-SubCell"/>
</dbReference>
<evidence type="ECO:0000256" key="3">
    <source>
        <dbReference type="ARBA" id="ARBA00022692"/>
    </source>
</evidence>
<evidence type="ECO:0000313" key="8">
    <source>
        <dbReference type="Proteomes" id="UP000001258"/>
    </source>
</evidence>
<dbReference type="AlphaFoldDB" id="Q9K7U0"/>